<feature type="non-terminal residue" evidence="3">
    <location>
        <position position="293"/>
    </location>
</feature>
<dbReference type="Gene3D" id="2.130.10.80">
    <property type="entry name" value="Galactose oxidase/kelch, beta-propeller"/>
    <property type="match status" value="2"/>
</dbReference>
<dbReference type="Gene3D" id="2.120.10.80">
    <property type="entry name" value="Kelch-type beta propeller"/>
    <property type="match status" value="1"/>
</dbReference>
<comment type="caution">
    <text evidence="3">The sequence shown here is derived from an EMBL/GenBank/DDBJ whole genome shotgun (WGS) entry which is preliminary data.</text>
</comment>
<dbReference type="Pfam" id="PF01344">
    <property type="entry name" value="Kelch_1"/>
    <property type="match status" value="2"/>
</dbReference>
<reference evidence="3" key="1">
    <citation type="submission" date="2021-02" db="EMBL/GenBank/DDBJ databases">
        <authorList>
            <person name="Nowell W R."/>
        </authorList>
    </citation>
    <scope>NUCLEOTIDE SEQUENCE</scope>
</reference>
<dbReference type="EMBL" id="CAJOBJ010004307">
    <property type="protein sequence ID" value="CAF3996141.1"/>
    <property type="molecule type" value="Genomic_DNA"/>
</dbReference>
<evidence type="ECO:0000256" key="2">
    <source>
        <dbReference type="ARBA" id="ARBA00022737"/>
    </source>
</evidence>
<protein>
    <submittedName>
        <fullName evidence="3">Uncharacterized protein</fullName>
    </submittedName>
</protein>
<dbReference type="SMART" id="SM00612">
    <property type="entry name" value="Kelch"/>
    <property type="match status" value="4"/>
</dbReference>
<sequence>MVWTQGDIQQWTDKLREEKRSDQEYLDWDRDYLPKMMTIAVRAIELYCGYHPRNIQLIVSAIVLESHTIAKALISKRVDIVTSSEILAMRDAKTGVAKRKCIFTEVESGSLNSRINVSAGVLASSEIFDSSVNQWKATGSMATPREYHTATLLNSDKVIVIGGEGFAGYMTSCEIYDPSTGQWDVIASMKTARADHAAILLGSGKVLVAGGRGYSESLINCEIYDPLTSKWHPTANMSIARPHLTATVLNSGKVLVTGSVASSELYDPVTGHWQTPTRMATARSGHSATLLKS</sequence>
<dbReference type="InterPro" id="IPR015915">
    <property type="entry name" value="Kelch-typ_b-propeller"/>
</dbReference>
<dbReference type="PANTHER" id="PTHR46344:SF27">
    <property type="entry name" value="KELCH REPEAT SUPERFAMILY PROTEIN"/>
    <property type="match status" value="1"/>
</dbReference>
<gene>
    <name evidence="3" type="ORF">GIL414_LOCUS11488</name>
</gene>
<evidence type="ECO:0000256" key="1">
    <source>
        <dbReference type="ARBA" id="ARBA00022441"/>
    </source>
</evidence>
<organism evidence="3 4">
    <name type="scientific">Rotaria magnacalcarata</name>
    <dbReference type="NCBI Taxonomy" id="392030"/>
    <lineage>
        <taxon>Eukaryota</taxon>
        <taxon>Metazoa</taxon>
        <taxon>Spiralia</taxon>
        <taxon>Gnathifera</taxon>
        <taxon>Rotifera</taxon>
        <taxon>Eurotatoria</taxon>
        <taxon>Bdelloidea</taxon>
        <taxon>Philodinida</taxon>
        <taxon>Philodinidae</taxon>
        <taxon>Rotaria</taxon>
    </lineage>
</organism>
<keyword evidence="1" id="KW-0880">Kelch repeat</keyword>
<accession>A0A8S2NDZ0</accession>
<proteinExistence type="predicted"/>
<dbReference type="InterPro" id="IPR037293">
    <property type="entry name" value="Gal_Oxidase_central_sf"/>
</dbReference>
<dbReference type="PANTHER" id="PTHR46344">
    <property type="entry name" value="OS02G0202900 PROTEIN"/>
    <property type="match status" value="1"/>
</dbReference>
<dbReference type="SUPFAM" id="SSF117281">
    <property type="entry name" value="Kelch motif"/>
    <property type="match status" value="1"/>
</dbReference>
<evidence type="ECO:0000313" key="4">
    <source>
        <dbReference type="Proteomes" id="UP000681720"/>
    </source>
</evidence>
<keyword evidence="2" id="KW-0677">Repeat</keyword>
<dbReference type="AlphaFoldDB" id="A0A8S2NDZ0"/>
<dbReference type="Proteomes" id="UP000681720">
    <property type="component" value="Unassembled WGS sequence"/>
</dbReference>
<name>A0A8S2NDZ0_9BILA</name>
<evidence type="ECO:0000313" key="3">
    <source>
        <dbReference type="EMBL" id="CAF3996141.1"/>
    </source>
</evidence>
<dbReference type="InterPro" id="IPR006652">
    <property type="entry name" value="Kelch_1"/>
</dbReference>